<dbReference type="InParanoid" id="G3GV82"/>
<feature type="region of interest" description="Disordered" evidence="1">
    <location>
        <begin position="69"/>
        <end position="108"/>
    </location>
</feature>
<dbReference type="AlphaFoldDB" id="G3GV82"/>
<protein>
    <submittedName>
        <fullName evidence="2">Uncharacterized protein</fullName>
    </submittedName>
</protein>
<gene>
    <name evidence="2" type="ORF">I79_001613</name>
</gene>
<evidence type="ECO:0000256" key="1">
    <source>
        <dbReference type="SAM" id="MobiDB-lite"/>
    </source>
</evidence>
<organism evidence="2 3">
    <name type="scientific">Cricetulus griseus</name>
    <name type="common">Chinese hamster</name>
    <name type="synonym">Cricetulus barabensis griseus</name>
    <dbReference type="NCBI Taxonomy" id="10029"/>
    <lineage>
        <taxon>Eukaryota</taxon>
        <taxon>Metazoa</taxon>
        <taxon>Chordata</taxon>
        <taxon>Craniata</taxon>
        <taxon>Vertebrata</taxon>
        <taxon>Euteleostomi</taxon>
        <taxon>Mammalia</taxon>
        <taxon>Eutheria</taxon>
        <taxon>Euarchontoglires</taxon>
        <taxon>Glires</taxon>
        <taxon>Rodentia</taxon>
        <taxon>Myomorpha</taxon>
        <taxon>Muroidea</taxon>
        <taxon>Cricetidae</taxon>
        <taxon>Cricetinae</taxon>
        <taxon>Cricetulus</taxon>
    </lineage>
</organism>
<dbReference type="Proteomes" id="UP000001075">
    <property type="component" value="Unassembled WGS sequence"/>
</dbReference>
<evidence type="ECO:0000313" key="2">
    <source>
        <dbReference type="EMBL" id="EGV94460.1"/>
    </source>
</evidence>
<name>G3GV82_CRIGR</name>
<dbReference type="GlyGen" id="G3GV82">
    <property type="glycosylation" value="2 sites"/>
</dbReference>
<reference evidence="3" key="1">
    <citation type="journal article" date="2011" name="Nat. Biotechnol.">
        <title>The genomic sequence of the Chinese hamster ovary (CHO)-K1 cell line.</title>
        <authorList>
            <person name="Xu X."/>
            <person name="Nagarajan H."/>
            <person name="Lewis N.E."/>
            <person name="Pan S."/>
            <person name="Cai Z."/>
            <person name="Liu X."/>
            <person name="Chen W."/>
            <person name="Xie M."/>
            <person name="Wang W."/>
            <person name="Hammond S."/>
            <person name="Andersen M.R."/>
            <person name="Neff N."/>
            <person name="Passarelli B."/>
            <person name="Koh W."/>
            <person name="Fan H.C."/>
            <person name="Wang J."/>
            <person name="Gui Y."/>
            <person name="Lee K.H."/>
            <person name="Betenbaugh M.J."/>
            <person name="Quake S.R."/>
            <person name="Famili I."/>
            <person name="Palsson B.O."/>
            <person name="Wang J."/>
        </authorList>
    </citation>
    <scope>NUCLEOTIDE SEQUENCE [LARGE SCALE GENOMIC DNA]</scope>
    <source>
        <strain evidence="3">CHO K1 cell line</strain>
    </source>
</reference>
<proteinExistence type="predicted"/>
<accession>G3GV82</accession>
<evidence type="ECO:0000313" key="3">
    <source>
        <dbReference type="Proteomes" id="UP000001075"/>
    </source>
</evidence>
<sequence>MASRWPIAARLVGRRQVPAGAVRAATPATPATRARHLARWCLGVSSGRAVPNRDMRSQARLSACPRCPGVHAKAGGEQPWPARNRGFLEAEPAPPTRRSSPVPRAHDAHFQRRCCHGQAGSLLHTASQGPGGSLQQARPLLHAQCLPGQLLNTTGSA</sequence>
<dbReference type="EMBL" id="JH000038">
    <property type="protein sequence ID" value="EGV94460.1"/>
    <property type="molecule type" value="Genomic_DNA"/>
</dbReference>